<proteinExistence type="predicted"/>
<keyword evidence="1" id="KW-0732">Signal</keyword>
<dbReference type="AlphaFoldDB" id="A0A841D366"/>
<protein>
    <submittedName>
        <fullName evidence="2">Uncharacterized protein</fullName>
    </submittedName>
</protein>
<organism evidence="2 3">
    <name type="scientific">Planomonospora venezuelensis</name>
    <dbReference type="NCBI Taxonomy" id="1999"/>
    <lineage>
        <taxon>Bacteria</taxon>
        <taxon>Bacillati</taxon>
        <taxon>Actinomycetota</taxon>
        <taxon>Actinomycetes</taxon>
        <taxon>Streptosporangiales</taxon>
        <taxon>Streptosporangiaceae</taxon>
        <taxon>Planomonospora</taxon>
    </lineage>
</organism>
<feature type="signal peptide" evidence="1">
    <location>
        <begin position="1"/>
        <end position="21"/>
    </location>
</feature>
<dbReference type="EMBL" id="JACHJJ010000015">
    <property type="protein sequence ID" value="MBB5965112.1"/>
    <property type="molecule type" value="Genomic_DNA"/>
</dbReference>
<feature type="chain" id="PRO_5033063590" evidence="1">
    <location>
        <begin position="22"/>
        <end position="330"/>
    </location>
</feature>
<dbReference type="Proteomes" id="UP000562352">
    <property type="component" value="Unassembled WGS sequence"/>
</dbReference>
<evidence type="ECO:0000313" key="3">
    <source>
        <dbReference type="Proteomes" id="UP000562352"/>
    </source>
</evidence>
<reference evidence="2 3" key="1">
    <citation type="submission" date="2020-08" db="EMBL/GenBank/DDBJ databases">
        <title>Genomic Encyclopedia of Type Strains, Phase III (KMG-III): the genomes of soil and plant-associated and newly described type strains.</title>
        <authorList>
            <person name="Whitman W."/>
        </authorList>
    </citation>
    <scope>NUCLEOTIDE SEQUENCE [LARGE SCALE GENOMIC DNA]</scope>
    <source>
        <strain evidence="2 3">CECT 3303</strain>
    </source>
</reference>
<evidence type="ECO:0000313" key="2">
    <source>
        <dbReference type="EMBL" id="MBB5965112.1"/>
    </source>
</evidence>
<sequence>MRRCGVLTMVTVLALAGCARAGGDPSETGLARAMAEVAESGPASQAFLYNDLAHWRDLGLTPGVESEAPWLETVSFSLGAFGVPERRDPVGGDLSGADRAISIGIPPDTVRLDGGFDAAAVRDRLVAAGGAPRRLGGHEVITRGEGVTTTSENGMFVQTSTDDPFGNVVVTGSVIAASPFASSVRDVLGGSPALAGKDGYLALAACLGDVAAAFIVDPQEVGSGPGVRLQGVGLRRPESVTDQPVSVVCVLPEAAEHAAVRGDFPTRFTTEGKNRLGKPFGDHAEEIVHDEVAFEDLTVLRATVRHTATTSASFFLRTLAPEDYRATGPS</sequence>
<name>A0A841D366_PLAVE</name>
<dbReference type="PROSITE" id="PS51257">
    <property type="entry name" value="PROKAR_LIPOPROTEIN"/>
    <property type="match status" value="1"/>
</dbReference>
<keyword evidence="3" id="KW-1185">Reference proteome</keyword>
<accession>A0A841D366</accession>
<comment type="caution">
    <text evidence="2">The sequence shown here is derived from an EMBL/GenBank/DDBJ whole genome shotgun (WGS) entry which is preliminary data.</text>
</comment>
<dbReference type="RefSeq" id="WP_184944264.1">
    <property type="nucleotide sequence ID" value="NZ_BAAAWZ010000001.1"/>
</dbReference>
<gene>
    <name evidence="2" type="ORF">FHS22_004398</name>
</gene>
<evidence type="ECO:0000256" key="1">
    <source>
        <dbReference type="SAM" id="SignalP"/>
    </source>
</evidence>